<dbReference type="RefSeq" id="WP_183339087.1">
    <property type="nucleotide sequence ID" value="NZ_JACHZG010000001.1"/>
</dbReference>
<dbReference type="Gene3D" id="3.40.50.1820">
    <property type="entry name" value="alpha/beta hydrolase"/>
    <property type="match status" value="1"/>
</dbReference>
<proteinExistence type="predicted"/>
<keyword evidence="3" id="KW-1185">Reference proteome</keyword>
<comment type="caution">
    <text evidence="2">The sequence shown here is derived from an EMBL/GenBank/DDBJ whole genome shotgun (WGS) entry which is preliminary data.</text>
</comment>
<protein>
    <submittedName>
        <fullName evidence="2">Pimeloyl-ACP methyl ester carboxylesterase</fullName>
    </submittedName>
</protein>
<evidence type="ECO:0000259" key="1">
    <source>
        <dbReference type="Pfam" id="PF00561"/>
    </source>
</evidence>
<dbReference type="PANTHER" id="PTHR43433">
    <property type="entry name" value="HYDROLASE, ALPHA/BETA FOLD FAMILY PROTEIN"/>
    <property type="match status" value="1"/>
</dbReference>
<name>A0A7W5JWQ9_9ACTN</name>
<dbReference type="Pfam" id="PF00561">
    <property type="entry name" value="Abhydrolase_1"/>
    <property type="match status" value="1"/>
</dbReference>
<dbReference type="SUPFAM" id="SSF53474">
    <property type="entry name" value="alpha/beta-Hydrolases"/>
    <property type="match status" value="1"/>
</dbReference>
<organism evidence="2 3">
    <name type="scientific">Microlunatus antarcticus</name>
    <dbReference type="NCBI Taxonomy" id="53388"/>
    <lineage>
        <taxon>Bacteria</taxon>
        <taxon>Bacillati</taxon>
        <taxon>Actinomycetota</taxon>
        <taxon>Actinomycetes</taxon>
        <taxon>Propionibacteriales</taxon>
        <taxon>Propionibacteriaceae</taxon>
        <taxon>Microlunatus</taxon>
    </lineage>
</organism>
<evidence type="ECO:0000313" key="3">
    <source>
        <dbReference type="Proteomes" id="UP000565572"/>
    </source>
</evidence>
<gene>
    <name evidence="2" type="ORF">FHX39_002648</name>
</gene>
<dbReference type="AlphaFoldDB" id="A0A7W5JWQ9"/>
<accession>A0A7W5JWQ9</accession>
<reference evidence="2 3" key="1">
    <citation type="submission" date="2020-08" db="EMBL/GenBank/DDBJ databases">
        <title>Sequencing the genomes of 1000 actinobacteria strains.</title>
        <authorList>
            <person name="Klenk H.-P."/>
        </authorList>
    </citation>
    <scope>NUCLEOTIDE SEQUENCE [LARGE SCALE GENOMIC DNA]</scope>
    <source>
        <strain evidence="2 3">DSM 11053</strain>
    </source>
</reference>
<dbReference type="InterPro" id="IPR050471">
    <property type="entry name" value="AB_hydrolase"/>
</dbReference>
<sequence>MPLLRTPDGRSLDVSVSGPEGAVPLLFHHGTPGSRIATRALERASAARSLRLVTWSRPGYGGSTRRPGRRVVDAADDVAVVLDHLGADRSVVAGWSGGGPHALATAAHLPGRVAGVLCIAGAAPSTVDGFDFLAGMGEQNLEEFAAARAGETELRTYLERDAEGLRTVQAGGIVAEMASLLPPVDRAVLTDEYGEDLAAALRESVRTGVDGWLDDDLALTRPWGFDVSEVAVPAFVWQGEEDLMVPFAHGRWLADHLPRAVAHLLPGEGHLSVALGSLDPMLDELVGTL</sequence>
<feature type="domain" description="AB hydrolase-1" evidence="1">
    <location>
        <begin position="24"/>
        <end position="272"/>
    </location>
</feature>
<evidence type="ECO:0000313" key="2">
    <source>
        <dbReference type="EMBL" id="MBB3327704.1"/>
    </source>
</evidence>
<dbReference type="EMBL" id="JACHZG010000001">
    <property type="protein sequence ID" value="MBB3327704.1"/>
    <property type="molecule type" value="Genomic_DNA"/>
</dbReference>
<dbReference type="Proteomes" id="UP000565572">
    <property type="component" value="Unassembled WGS sequence"/>
</dbReference>
<dbReference type="GO" id="GO:0003824">
    <property type="term" value="F:catalytic activity"/>
    <property type="evidence" value="ECO:0007669"/>
    <property type="project" value="UniProtKB-ARBA"/>
</dbReference>
<dbReference type="PANTHER" id="PTHR43433:SF10">
    <property type="entry name" value="AB HYDROLASE-1 DOMAIN-CONTAINING PROTEIN"/>
    <property type="match status" value="1"/>
</dbReference>
<dbReference type="InterPro" id="IPR000073">
    <property type="entry name" value="AB_hydrolase_1"/>
</dbReference>
<dbReference type="InterPro" id="IPR029058">
    <property type="entry name" value="AB_hydrolase_fold"/>
</dbReference>